<dbReference type="GO" id="GO:0005730">
    <property type="term" value="C:nucleolus"/>
    <property type="evidence" value="ECO:0007669"/>
    <property type="project" value="UniProtKB-SubCell"/>
</dbReference>
<dbReference type="EMBL" id="UZAE01012524">
    <property type="protein sequence ID" value="VDO05537.1"/>
    <property type="molecule type" value="Genomic_DNA"/>
</dbReference>
<evidence type="ECO:0000259" key="4">
    <source>
        <dbReference type="SMART" id="SM00360"/>
    </source>
</evidence>
<evidence type="ECO:0000256" key="2">
    <source>
        <dbReference type="ARBA" id="ARBA00022884"/>
    </source>
</evidence>
<dbReference type="PANTHER" id="PTHR46754">
    <property type="entry name" value="MKI67 FHA DOMAIN-INTERACTING NUCLEOLAR PHOSPHOPROTEIN"/>
    <property type="match status" value="1"/>
</dbReference>
<keyword evidence="2" id="KW-0694">RNA-binding</keyword>
<sequence>MEDKKIKRTSSAAARRNNKISKSRTMACLKISHVPRQFQEEQIKMYFGQFGTVHGVYIPKSKKTLRPKNMAFVLVRKEIAEIIASTVHNVLNFNKIMQCEVLDHFFPSWFRRTPQTVTTVEKEKLFRARTAIKGSKKVTKRRLKDLNSRILALKKANPKFELALPSEDSPTKSAS</sequence>
<dbReference type="WBParaSite" id="HNAJ_0000919301-mRNA-1">
    <property type="protein sequence ID" value="HNAJ_0000919301-mRNA-1"/>
    <property type="gene ID" value="HNAJ_0000919301"/>
</dbReference>
<keyword evidence="6" id="KW-1185">Reference proteome</keyword>
<gene>
    <name evidence="5" type="ORF">HNAJ_LOCUS9189</name>
</gene>
<evidence type="ECO:0000256" key="3">
    <source>
        <dbReference type="ARBA" id="ARBA00023242"/>
    </source>
</evidence>
<keyword evidence="3" id="KW-0539">Nucleus</keyword>
<dbReference type="SMART" id="SM00360">
    <property type="entry name" value="RRM"/>
    <property type="match status" value="1"/>
</dbReference>
<feature type="domain" description="RRM" evidence="4">
    <location>
        <begin position="28"/>
        <end position="100"/>
    </location>
</feature>
<dbReference type="AlphaFoldDB" id="A0A0R3TP29"/>
<dbReference type="STRING" id="102285.A0A0R3TP29"/>
<dbReference type="Pfam" id="PF00076">
    <property type="entry name" value="RRM_1"/>
    <property type="match status" value="1"/>
</dbReference>
<name>A0A0R3TP29_RODNA</name>
<dbReference type="OrthoDB" id="21467at2759"/>
<dbReference type="Proteomes" id="UP000278807">
    <property type="component" value="Unassembled WGS sequence"/>
</dbReference>
<organism evidence="7">
    <name type="scientific">Rodentolepis nana</name>
    <name type="common">Dwarf tapeworm</name>
    <name type="synonym">Hymenolepis nana</name>
    <dbReference type="NCBI Taxonomy" id="102285"/>
    <lineage>
        <taxon>Eukaryota</taxon>
        <taxon>Metazoa</taxon>
        <taxon>Spiralia</taxon>
        <taxon>Lophotrochozoa</taxon>
        <taxon>Platyhelminthes</taxon>
        <taxon>Cestoda</taxon>
        <taxon>Eucestoda</taxon>
        <taxon>Cyclophyllidea</taxon>
        <taxon>Hymenolepididae</taxon>
        <taxon>Rodentolepis</taxon>
    </lineage>
</organism>
<evidence type="ECO:0000313" key="7">
    <source>
        <dbReference type="WBParaSite" id="HNAJ_0000919301-mRNA-1"/>
    </source>
</evidence>
<dbReference type="InterPro" id="IPR012677">
    <property type="entry name" value="Nucleotide-bd_a/b_plait_sf"/>
</dbReference>
<proteinExistence type="predicted"/>
<evidence type="ECO:0000313" key="5">
    <source>
        <dbReference type="EMBL" id="VDO05537.1"/>
    </source>
</evidence>
<dbReference type="GO" id="GO:0003723">
    <property type="term" value="F:RNA binding"/>
    <property type="evidence" value="ECO:0007669"/>
    <property type="project" value="UniProtKB-KW"/>
</dbReference>
<dbReference type="InterPro" id="IPR000504">
    <property type="entry name" value="RRM_dom"/>
</dbReference>
<reference evidence="5 6" key="2">
    <citation type="submission" date="2018-11" db="EMBL/GenBank/DDBJ databases">
        <authorList>
            <consortium name="Pathogen Informatics"/>
        </authorList>
    </citation>
    <scope>NUCLEOTIDE SEQUENCE [LARGE SCALE GENOMIC DNA]</scope>
</reference>
<comment type="subcellular location">
    <subcellularLocation>
        <location evidence="1">Nucleus</location>
        <location evidence="1">Nucleolus</location>
    </subcellularLocation>
</comment>
<reference evidence="7" key="1">
    <citation type="submission" date="2017-02" db="UniProtKB">
        <authorList>
            <consortium name="WormBaseParasite"/>
        </authorList>
    </citation>
    <scope>IDENTIFICATION</scope>
</reference>
<evidence type="ECO:0000256" key="1">
    <source>
        <dbReference type="ARBA" id="ARBA00004604"/>
    </source>
</evidence>
<dbReference type="SUPFAM" id="SSF54928">
    <property type="entry name" value="RNA-binding domain, RBD"/>
    <property type="match status" value="1"/>
</dbReference>
<protein>
    <submittedName>
        <fullName evidence="7">RRM domain-containing protein</fullName>
    </submittedName>
</protein>
<accession>A0A0R3TP29</accession>
<evidence type="ECO:0000313" key="6">
    <source>
        <dbReference type="Proteomes" id="UP000278807"/>
    </source>
</evidence>
<dbReference type="InterPro" id="IPR035979">
    <property type="entry name" value="RBD_domain_sf"/>
</dbReference>
<dbReference type="Gene3D" id="3.30.70.330">
    <property type="match status" value="1"/>
</dbReference>